<reference evidence="2" key="1">
    <citation type="submission" date="2016-10" db="EMBL/GenBank/DDBJ databases">
        <title>Frankia sp. NRRL B-16386 Genome sequencing.</title>
        <authorList>
            <person name="Ghodhbane-Gtari F."/>
            <person name="Swanson E."/>
            <person name="Gueddou A."/>
            <person name="Hezbri K."/>
            <person name="Ktari K."/>
            <person name="Nouioui I."/>
            <person name="Morris K."/>
            <person name="Simpson S."/>
            <person name="Abebe-Akele F."/>
            <person name="Thomas K."/>
            <person name="Gtari M."/>
            <person name="Tisa L.S."/>
        </authorList>
    </citation>
    <scope>NUCLEOTIDE SEQUENCE [LARGE SCALE GENOMIC DNA]</scope>
    <source>
        <strain evidence="2">NRRL B-16386</strain>
    </source>
</reference>
<sequence>MEAIQQWIVIAETDDDDARIGGVFTSHSRAESASQHLLAYGLVAEVYPMPMQDRLVLFAENRAEAEQAWARLINAELH</sequence>
<name>A0A1V2I5L8_9ACTN</name>
<accession>A0A1V2I5L8</accession>
<dbReference type="EMBL" id="MOMC01000065">
    <property type="protein sequence ID" value="ONH24966.1"/>
    <property type="molecule type" value="Genomic_DNA"/>
</dbReference>
<dbReference type="AlphaFoldDB" id="A0A1V2I5L8"/>
<organism evidence="1 2">
    <name type="scientific">Pseudofrankia asymbiotica</name>
    <dbReference type="NCBI Taxonomy" id="1834516"/>
    <lineage>
        <taxon>Bacteria</taxon>
        <taxon>Bacillati</taxon>
        <taxon>Actinomycetota</taxon>
        <taxon>Actinomycetes</taxon>
        <taxon>Frankiales</taxon>
        <taxon>Frankiaceae</taxon>
        <taxon>Pseudofrankia</taxon>
    </lineage>
</organism>
<dbReference type="RefSeq" id="WP_076820494.1">
    <property type="nucleotide sequence ID" value="NZ_MOMC01000065.1"/>
</dbReference>
<protein>
    <submittedName>
        <fullName evidence="1">Uncharacterized protein</fullName>
    </submittedName>
</protein>
<comment type="caution">
    <text evidence="1">The sequence shown here is derived from an EMBL/GenBank/DDBJ whole genome shotgun (WGS) entry which is preliminary data.</text>
</comment>
<evidence type="ECO:0000313" key="1">
    <source>
        <dbReference type="EMBL" id="ONH24966.1"/>
    </source>
</evidence>
<proteinExistence type="predicted"/>
<evidence type="ECO:0000313" key="2">
    <source>
        <dbReference type="Proteomes" id="UP000188929"/>
    </source>
</evidence>
<gene>
    <name evidence="1" type="ORF">BL253_28585</name>
</gene>
<dbReference type="Proteomes" id="UP000188929">
    <property type="component" value="Unassembled WGS sequence"/>
</dbReference>
<keyword evidence="2" id="KW-1185">Reference proteome</keyword>